<protein>
    <submittedName>
        <fullName evidence="3">HAD family hydrolase</fullName>
    </submittedName>
    <submittedName>
        <fullName evidence="2">HAD phosphatase, family IIIA</fullName>
    </submittedName>
</protein>
<dbReference type="Proteomes" id="UP000216797">
    <property type="component" value="Unassembled WGS sequence"/>
</dbReference>
<dbReference type="Proteomes" id="UP000182835">
    <property type="component" value="Unassembled WGS sequence"/>
</dbReference>
<dbReference type="InterPro" id="IPR036412">
    <property type="entry name" value="HAD-like_sf"/>
</dbReference>
<proteinExistence type="predicted"/>
<dbReference type="GO" id="GO:0008962">
    <property type="term" value="F:phosphatidylglycerophosphatase activity"/>
    <property type="evidence" value="ECO:0007669"/>
    <property type="project" value="InterPro"/>
</dbReference>
<comment type="caution">
    <text evidence="2">The sequence shown here is derived from an EMBL/GenBank/DDBJ whole genome shotgun (WGS) entry which is preliminary data.</text>
</comment>
<evidence type="ECO:0000313" key="5">
    <source>
        <dbReference type="Proteomes" id="UP000216797"/>
    </source>
</evidence>
<dbReference type="CDD" id="cd16416">
    <property type="entry name" value="HAD_BsYqeG-like"/>
    <property type="match status" value="1"/>
</dbReference>
<dbReference type="InterPro" id="IPR023214">
    <property type="entry name" value="HAD_sf"/>
</dbReference>
<dbReference type="InterPro" id="IPR051540">
    <property type="entry name" value="S-2-haloacid_dehalogenase"/>
</dbReference>
<name>A0A1L8R6G9_9ENTE</name>
<dbReference type="OrthoDB" id="9787572at2"/>
<dbReference type="InterPro" id="IPR006549">
    <property type="entry name" value="HAD-SF_hydro_IIIA"/>
</dbReference>
<dbReference type="Pfam" id="PF13419">
    <property type="entry name" value="HAD_2"/>
    <property type="match status" value="1"/>
</dbReference>
<evidence type="ECO:0000256" key="1">
    <source>
        <dbReference type="ARBA" id="ARBA00022801"/>
    </source>
</evidence>
<evidence type="ECO:0000313" key="4">
    <source>
        <dbReference type="Proteomes" id="UP000182835"/>
    </source>
</evidence>
<dbReference type="RefSeq" id="WP_071864737.1">
    <property type="nucleotide sequence ID" value="NZ_JBHLVQ010000012.1"/>
</dbReference>
<dbReference type="SUPFAM" id="SSF56784">
    <property type="entry name" value="HAD-like"/>
    <property type="match status" value="1"/>
</dbReference>
<dbReference type="EMBL" id="JXKG01000008">
    <property type="protein sequence ID" value="OJG15353.1"/>
    <property type="molecule type" value="Genomic_DNA"/>
</dbReference>
<sequence>MFQEYKPTWMVSAIYQITPEQLKKHGIKAVLTDLDNTLIAWNNPNGTEELRQWLKQMDEAKIPVVVVSNNNQERIAHALEPFGLDFVARALKPFARGIKAGYQKLGMKKEDVVMVGDQIMTDIRGANRAGVKSILVKPVVATDGWNTRINRFFERKIMKHLQKNNPDMKWQGELND</sequence>
<keyword evidence="1 3" id="KW-0378">Hydrolase</keyword>
<dbReference type="PANTHER" id="PTHR43316">
    <property type="entry name" value="HYDROLASE, HALOACID DELAHOGENASE-RELATED"/>
    <property type="match status" value="1"/>
</dbReference>
<dbReference type="NCBIfam" id="TIGR01662">
    <property type="entry name" value="HAD-SF-IIIA"/>
    <property type="match status" value="1"/>
</dbReference>
<dbReference type="PANTHER" id="PTHR43316:SF8">
    <property type="entry name" value="HAD FAMILY HYDROLASE"/>
    <property type="match status" value="1"/>
</dbReference>
<dbReference type="STRING" id="317010.RU96_GL002404"/>
<dbReference type="NCBIfam" id="TIGR01668">
    <property type="entry name" value="YqeG_hyp_ppase"/>
    <property type="match status" value="1"/>
</dbReference>
<reference evidence="2 4" key="1">
    <citation type="submission" date="2014-12" db="EMBL/GenBank/DDBJ databases">
        <title>Draft genome sequences of 29 type strains of Enterococci.</title>
        <authorList>
            <person name="Zhong Z."/>
            <person name="Sun Z."/>
            <person name="Liu W."/>
            <person name="Zhang W."/>
            <person name="Zhang H."/>
        </authorList>
    </citation>
    <scope>NUCLEOTIDE SEQUENCE [LARGE SCALE GENOMIC DNA]</scope>
    <source>
        <strain evidence="2 4">DSM 21207</strain>
    </source>
</reference>
<dbReference type="AlphaFoldDB" id="A0A1L8R6G9"/>
<dbReference type="Gene3D" id="3.40.50.1000">
    <property type="entry name" value="HAD superfamily/HAD-like"/>
    <property type="match status" value="1"/>
</dbReference>
<keyword evidence="5" id="KW-1185">Reference proteome</keyword>
<dbReference type="InterPro" id="IPR041492">
    <property type="entry name" value="HAD_2"/>
</dbReference>
<evidence type="ECO:0000313" key="3">
    <source>
        <dbReference type="EMBL" id="PAB00475.1"/>
    </source>
</evidence>
<accession>A0A1L8R6G9</accession>
<evidence type="ECO:0000313" key="2">
    <source>
        <dbReference type="EMBL" id="OJG15353.1"/>
    </source>
</evidence>
<dbReference type="InterPro" id="IPR010021">
    <property type="entry name" value="PGPP1/Gep4"/>
</dbReference>
<gene>
    <name evidence="3" type="ORF">AKL21_08260</name>
    <name evidence="2" type="ORF">RU96_GL002404</name>
</gene>
<reference evidence="3 5" key="2">
    <citation type="submission" date="2015-08" db="EMBL/GenBank/DDBJ databases">
        <title>Enterococcus genome sequence.</title>
        <authorList>
            <person name="Acedo J.Z."/>
            <person name="Vederas J.C."/>
        </authorList>
    </citation>
    <scope>NUCLEOTIDE SEQUENCE [LARGE SCALE GENOMIC DNA]</scope>
    <source>
        <strain evidence="3 5">49</strain>
    </source>
</reference>
<organism evidence="2 4">
    <name type="scientific">Enterococcus canintestini</name>
    <dbReference type="NCBI Taxonomy" id="317010"/>
    <lineage>
        <taxon>Bacteria</taxon>
        <taxon>Bacillati</taxon>
        <taxon>Bacillota</taxon>
        <taxon>Bacilli</taxon>
        <taxon>Lactobacillales</taxon>
        <taxon>Enterococcaceae</taxon>
        <taxon>Enterococcus</taxon>
    </lineage>
</organism>
<dbReference type="EMBL" id="LHUG01000006">
    <property type="protein sequence ID" value="PAB00475.1"/>
    <property type="molecule type" value="Genomic_DNA"/>
</dbReference>